<reference evidence="1" key="2">
    <citation type="journal article" date="2015" name="Fish Shellfish Immunol.">
        <title>Early steps in the European eel (Anguilla anguilla)-Vibrio vulnificus interaction in the gills: Role of the RtxA13 toxin.</title>
        <authorList>
            <person name="Callol A."/>
            <person name="Pajuelo D."/>
            <person name="Ebbesson L."/>
            <person name="Teles M."/>
            <person name="MacKenzie S."/>
            <person name="Amaro C."/>
        </authorList>
    </citation>
    <scope>NUCLEOTIDE SEQUENCE</scope>
</reference>
<accession>A0A0E9P5W0</accession>
<proteinExistence type="predicted"/>
<reference evidence="1" key="1">
    <citation type="submission" date="2014-11" db="EMBL/GenBank/DDBJ databases">
        <authorList>
            <person name="Amaro Gonzalez C."/>
        </authorList>
    </citation>
    <scope>NUCLEOTIDE SEQUENCE</scope>
</reference>
<dbReference type="AlphaFoldDB" id="A0A0E9P5W0"/>
<dbReference type="EMBL" id="GBXM01109127">
    <property type="protein sequence ID" value="JAG99449.1"/>
    <property type="molecule type" value="Transcribed_RNA"/>
</dbReference>
<name>A0A0E9P5W0_ANGAN</name>
<sequence>MSDFTFLPWQPTAMHTIIQGQKLLLLLAHMNKADKTRK</sequence>
<evidence type="ECO:0000313" key="1">
    <source>
        <dbReference type="EMBL" id="JAG99449.1"/>
    </source>
</evidence>
<protein>
    <submittedName>
        <fullName evidence="1">Uncharacterized protein</fullName>
    </submittedName>
</protein>
<organism evidence="1">
    <name type="scientific">Anguilla anguilla</name>
    <name type="common">European freshwater eel</name>
    <name type="synonym">Muraena anguilla</name>
    <dbReference type="NCBI Taxonomy" id="7936"/>
    <lineage>
        <taxon>Eukaryota</taxon>
        <taxon>Metazoa</taxon>
        <taxon>Chordata</taxon>
        <taxon>Craniata</taxon>
        <taxon>Vertebrata</taxon>
        <taxon>Euteleostomi</taxon>
        <taxon>Actinopterygii</taxon>
        <taxon>Neopterygii</taxon>
        <taxon>Teleostei</taxon>
        <taxon>Anguilliformes</taxon>
        <taxon>Anguillidae</taxon>
        <taxon>Anguilla</taxon>
    </lineage>
</organism>